<name>A0A0C2WSL9_AMAMK</name>
<keyword evidence="3" id="KW-1185">Reference proteome</keyword>
<evidence type="ECO:0000256" key="1">
    <source>
        <dbReference type="SAM" id="MobiDB-lite"/>
    </source>
</evidence>
<dbReference type="HOGENOM" id="CLU_2996093_0_0_1"/>
<feature type="region of interest" description="Disordered" evidence="1">
    <location>
        <begin position="19"/>
        <end position="57"/>
    </location>
</feature>
<dbReference type="EMBL" id="KN818247">
    <property type="protein sequence ID" value="KIL64697.1"/>
    <property type="molecule type" value="Genomic_DNA"/>
</dbReference>
<dbReference type="AlphaFoldDB" id="A0A0C2WSL9"/>
<protein>
    <submittedName>
        <fullName evidence="2">Uncharacterized protein</fullName>
    </submittedName>
</protein>
<sequence>MCGDSETSSEKSLIVSSLIRRKENDQSGRGALSTRAHDGALVEHSRQLSPSPRGFKP</sequence>
<dbReference type="InParanoid" id="A0A0C2WSL9"/>
<evidence type="ECO:0000313" key="2">
    <source>
        <dbReference type="EMBL" id="KIL64697.1"/>
    </source>
</evidence>
<gene>
    <name evidence="2" type="ORF">M378DRAFT_162820</name>
</gene>
<reference evidence="2 3" key="1">
    <citation type="submission" date="2014-04" db="EMBL/GenBank/DDBJ databases">
        <title>Evolutionary Origins and Diversification of the Mycorrhizal Mutualists.</title>
        <authorList>
            <consortium name="DOE Joint Genome Institute"/>
            <consortium name="Mycorrhizal Genomics Consortium"/>
            <person name="Kohler A."/>
            <person name="Kuo A."/>
            <person name="Nagy L.G."/>
            <person name="Floudas D."/>
            <person name="Copeland A."/>
            <person name="Barry K.W."/>
            <person name="Cichocki N."/>
            <person name="Veneault-Fourrey C."/>
            <person name="LaButti K."/>
            <person name="Lindquist E.A."/>
            <person name="Lipzen A."/>
            <person name="Lundell T."/>
            <person name="Morin E."/>
            <person name="Murat C."/>
            <person name="Riley R."/>
            <person name="Ohm R."/>
            <person name="Sun H."/>
            <person name="Tunlid A."/>
            <person name="Henrissat B."/>
            <person name="Grigoriev I.V."/>
            <person name="Hibbett D.S."/>
            <person name="Martin F."/>
        </authorList>
    </citation>
    <scope>NUCLEOTIDE SEQUENCE [LARGE SCALE GENOMIC DNA]</scope>
    <source>
        <strain evidence="2 3">Koide BX008</strain>
    </source>
</reference>
<dbReference type="Proteomes" id="UP000054549">
    <property type="component" value="Unassembled WGS sequence"/>
</dbReference>
<proteinExistence type="predicted"/>
<accession>A0A0C2WSL9</accession>
<organism evidence="2 3">
    <name type="scientific">Amanita muscaria (strain Koide BX008)</name>
    <dbReference type="NCBI Taxonomy" id="946122"/>
    <lineage>
        <taxon>Eukaryota</taxon>
        <taxon>Fungi</taxon>
        <taxon>Dikarya</taxon>
        <taxon>Basidiomycota</taxon>
        <taxon>Agaricomycotina</taxon>
        <taxon>Agaricomycetes</taxon>
        <taxon>Agaricomycetidae</taxon>
        <taxon>Agaricales</taxon>
        <taxon>Pluteineae</taxon>
        <taxon>Amanitaceae</taxon>
        <taxon>Amanita</taxon>
    </lineage>
</organism>
<feature type="compositionally biased region" description="Basic and acidic residues" evidence="1">
    <location>
        <begin position="35"/>
        <end position="46"/>
    </location>
</feature>
<evidence type="ECO:0000313" key="3">
    <source>
        <dbReference type="Proteomes" id="UP000054549"/>
    </source>
</evidence>